<keyword evidence="4 7" id="KW-0812">Transmembrane</keyword>
<feature type="transmembrane region" description="Helical" evidence="7">
    <location>
        <begin position="115"/>
        <end position="138"/>
    </location>
</feature>
<dbReference type="CDD" id="cd06261">
    <property type="entry name" value="TM_PBP2"/>
    <property type="match status" value="1"/>
</dbReference>
<evidence type="ECO:0000313" key="9">
    <source>
        <dbReference type="EMBL" id="NDL56941.1"/>
    </source>
</evidence>
<evidence type="ECO:0000256" key="4">
    <source>
        <dbReference type="ARBA" id="ARBA00022692"/>
    </source>
</evidence>
<reference evidence="9 10" key="1">
    <citation type="submission" date="2019-11" db="EMBL/GenBank/DDBJ databases">
        <authorList>
            <person name="Li X.-J."/>
            <person name="Feng X.-M."/>
        </authorList>
    </citation>
    <scope>NUCLEOTIDE SEQUENCE [LARGE SCALE GENOMIC DNA]</scope>
    <source>
        <strain evidence="9 10">XMNu-373</strain>
    </source>
</reference>
<dbReference type="AlphaFoldDB" id="A0A7K3M0W6"/>
<proteinExistence type="inferred from homology"/>
<feature type="transmembrane region" description="Helical" evidence="7">
    <location>
        <begin position="250"/>
        <end position="271"/>
    </location>
</feature>
<evidence type="ECO:0000259" key="8">
    <source>
        <dbReference type="PROSITE" id="PS50928"/>
    </source>
</evidence>
<comment type="similarity">
    <text evidence="7">Belongs to the binding-protein-dependent transport system permease family.</text>
</comment>
<feature type="transmembrane region" description="Helical" evidence="7">
    <location>
        <begin position="195"/>
        <end position="217"/>
    </location>
</feature>
<keyword evidence="6 7" id="KW-0472">Membrane</keyword>
<feature type="transmembrane region" description="Helical" evidence="7">
    <location>
        <begin position="22"/>
        <end position="43"/>
    </location>
</feature>
<dbReference type="GO" id="GO:0055085">
    <property type="term" value="P:transmembrane transport"/>
    <property type="evidence" value="ECO:0007669"/>
    <property type="project" value="InterPro"/>
</dbReference>
<keyword evidence="2 7" id="KW-0813">Transport</keyword>
<dbReference type="InterPro" id="IPR035906">
    <property type="entry name" value="MetI-like_sf"/>
</dbReference>
<dbReference type="Pfam" id="PF00528">
    <property type="entry name" value="BPD_transp_1"/>
    <property type="match status" value="1"/>
</dbReference>
<evidence type="ECO:0000256" key="3">
    <source>
        <dbReference type="ARBA" id="ARBA00022475"/>
    </source>
</evidence>
<organism evidence="9 10">
    <name type="scientific">Phytoactinopolyspora mesophila</name>
    <dbReference type="NCBI Taxonomy" id="2650750"/>
    <lineage>
        <taxon>Bacteria</taxon>
        <taxon>Bacillati</taxon>
        <taxon>Actinomycetota</taxon>
        <taxon>Actinomycetes</taxon>
        <taxon>Jiangellales</taxon>
        <taxon>Jiangellaceae</taxon>
        <taxon>Phytoactinopolyspora</taxon>
    </lineage>
</organism>
<keyword evidence="3" id="KW-1003">Cell membrane</keyword>
<feature type="transmembrane region" description="Helical" evidence="7">
    <location>
        <begin position="82"/>
        <end position="103"/>
    </location>
</feature>
<dbReference type="InterPro" id="IPR000515">
    <property type="entry name" value="MetI-like"/>
</dbReference>
<keyword evidence="10" id="KW-1185">Reference proteome</keyword>
<evidence type="ECO:0000256" key="2">
    <source>
        <dbReference type="ARBA" id="ARBA00022448"/>
    </source>
</evidence>
<accession>A0A7K3M0W6</accession>
<keyword evidence="5 7" id="KW-1133">Transmembrane helix</keyword>
<feature type="transmembrane region" description="Helical" evidence="7">
    <location>
        <begin position="144"/>
        <end position="166"/>
    </location>
</feature>
<comment type="subcellular location">
    <subcellularLocation>
        <location evidence="1 7">Cell membrane</location>
        <topology evidence="1 7">Multi-pass membrane protein</topology>
    </subcellularLocation>
</comment>
<evidence type="ECO:0000256" key="7">
    <source>
        <dbReference type="RuleBase" id="RU363032"/>
    </source>
</evidence>
<dbReference type="Gene3D" id="1.10.3720.10">
    <property type="entry name" value="MetI-like"/>
    <property type="match status" value="1"/>
</dbReference>
<dbReference type="PROSITE" id="PS50928">
    <property type="entry name" value="ABC_TM1"/>
    <property type="match status" value="1"/>
</dbReference>
<dbReference type="PANTHER" id="PTHR43744:SF8">
    <property type="entry name" value="SN-GLYCEROL-3-PHOSPHATE TRANSPORT SYSTEM PERMEASE PROTEIN UGPE"/>
    <property type="match status" value="1"/>
</dbReference>
<dbReference type="SUPFAM" id="SSF161098">
    <property type="entry name" value="MetI-like"/>
    <property type="match status" value="1"/>
</dbReference>
<name>A0A7K3M0W6_9ACTN</name>
<gene>
    <name evidence="9" type="ORF">F7O44_07635</name>
</gene>
<dbReference type="PANTHER" id="PTHR43744">
    <property type="entry name" value="ABC TRANSPORTER PERMEASE PROTEIN MG189-RELATED-RELATED"/>
    <property type="match status" value="1"/>
</dbReference>
<evidence type="ECO:0000256" key="1">
    <source>
        <dbReference type="ARBA" id="ARBA00004651"/>
    </source>
</evidence>
<evidence type="ECO:0000256" key="5">
    <source>
        <dbReference type="ARBA" id="ARBA00022989"/>
    </source>
</evidence>
<evidence type="ECO:0000313" key="10">
    <source>
        <dbReference type="Proteomes" id="UP000460435"/>
    </source>
</evidence>
<sequence length="285" mass="31148">MSSLQIDETDPMTTVKALLSRIGLYLFAVIVGLFFAVPMLWLLTAPFDATPGLNVSWPSFTLDNFKGVFENPRAVTSLRNSLVLAVIATGCVVVSAAFAGYALSRVRIPGRNLLLYMLMLFSAVVSGTATMVPTFLLIYEIGLINTHTGVVLILTGGMLPTALFILKDFMDSVPRSYEESAQVAGASSIQILKDIVVPVVRPGLAVIAVWALVNIWGDFLTPFILLRSADLYPAAVVIYNFYDETGRPDLSLVSAFAFLYSIPVVLMYLFVNARYGFRFHGGIKR</sequence>
<dbReference type="EMBL" id="WLZY01000002">
    <property type="protein sequence ID" value="NDL56941.1"/>
    <property type="molecule type" value="Genomic_DNA"/>
</dbReference>
<comment type="caution">
    <text evidence="9">The sequence shown here is derived from an EMBL/GenBank/DDBJ whole genome shotgun (WGS) entry which is preliminary data.</text>
</comment>
<protein>
    <submittedName>
        <fullName evidence="9">ABC transporter permease subunit</fullName>
    </submittedName>
</protein>
<dbReference type="Proteomes" id="UP000460435">
    <property type="component" value="Unassembled WGS sequence"/>
</dbReference>
<dbReference type="GO" id="GO:0005886">
    <property type="term" value="C:plasma membrane"/>
    <property type="evidence" value="ECO:0007669"/>
    <property type="project" value="UniProtKB-SubCell"/>
</dbReference>
<feature type="domain" description="ABC transmembrane type-1" evidence="8">
    <location>
        <begin position="78"/>
        <end position="271"/>
    </location>
</feature>
<evidence type="ECO:0000256" key="6">
    <source>
        <dbReference type="ARBA" id="ARBA00023136"/>
    </source>
</evidence>